<keyword evidence="2" id="KW-1185">Reference proteome</keyword>
<reference evidence="1 2" key="1">
    <citation type="submission" date="2022-05" db="EMBL/GenBank/DDBJ databases">
        <authorList>
            <consortium name="Genoscope - CEA"/>
            <person name="William W."/>
        </authorList>
    </citation>
    <scope>NUCLEOTIDE SEQUENCE [LARGE SCALE GENOMIC DNA]</scope>
</reference>
<accession>A0ABN8LRY8</accession>
<organism evidence="1 2">
    <name type="scientific">Porites evermanni</name>
    <dbReference type="NCBI Taxonomy" id="104178"/>
    <lineage>
        <taxon>Eukaryota</taxon>
        <taxon>Metazoa</taxon>
        <taxon>Cnidaria</taxon>
        <taxon>Anthozoa</taxon>
        <taxon>Hexacorallia</taxon>
        <taxon>Scleractinia</taxon>
        <taxon>Fungiina</taxon>
        <taxon>Poritidae</taxon>
        <taxon>Porites</taxon>
    </lineage>
</organism>
<evidence type="ECO:0008006" key="3">
    <source>
        <dbReference type="Google" id="ProtNLM"/>
    </source>
</evidence>
<comment type="caution">
    <text evidence="1">The sequence shown here is derived from an EMBL/GenBank/DDBJ whole genome shotgun (WGS) entry which is preliminary data.</text>
</comment>
<dbReference type="EMBL" id="CALNXI010000133">
    <property type="protein sequence ID" value="CAH3019999.1"/>
    <property type="molecule type" value="Genomic_DNA"/>
</dbReference>
<name>A0ABN8LRY8_9CNID</name>
<dbReference type="Pfam" id="PF13151">
    <property type="entry name" value="DUF3990"/>
    <property type="match status" value="2"/>
</dbReference>
<protein>
    <recommendedName>
        <fullName evidence="3">PARP</fullName>
    </recommendedName>
</protein>
<evidence type="ECO:0000313" key="2">
    <source>
        <dbReference type="Proteomes" id="UP001159427"/>
    </source>
</evidence>
<proteinExistence type="predicted"/>
<dbReference type="Gene3D" id="3.90.175.10">
    <property type="entry name" value="Diphtheria Toxin, domain 1"/>
    <property type="match status" value="2"/>
</dbReference>
<dbReference type="InterPro" id="IPR025051">
    <property type="entry name" value="DUF3990"/>
</dbReference>
<dbReference type="Proteomes" id="UP001159427">
    <property type="component" value="Unassembled WGS sequence"/>
</dbReference>
<gene>
    <name evidence="1" type="ORF">PEVE_00005207</name>
</gene>
<sequence length="578" mass="65755">FPFQANLINLWFQLPSRADEESECDIDPCQVNIMNLVTEESNVGNTTQAILNGFLPRDEDHVLLYHATDHFSAVDILLRGIDLCAGRQKRDFSCGSGFYLTNSLDSALGWAKSTTANAAILVFQVNHQILNAASRENLDNNEERWSEIVSSFRSGRRTAKMRKSLSTFDLIEGPVATLTAGESSEEDIFEAKASVKMCKIRQDLVNNKNFGKIRTLMTRNKPRNSKLNMLERDCTDHWDNQNWSQLCVLLGLKLDFLDCLDEIPPEFRDRYTLTDWIITFLKAKCEPVCSTTKSSLTKELLEEIGFDPHSKSVETIIARAFAGNSQHHVEACEWAEIFVRDELKYNPTWSALSVNFPFQSNITNLWFQFPNMTNEDRKSQESPRHVNIMNCVTKESRAYRDTHTLFDSQSQGQQDVVLFHGTDHLSAADILVRGIDLCAGRQKRDFSCGSGFYLTRNLGDALDWAKSTTAKPAILAYHVDSRLLDNSRRLNLFEHEDRWREIICSYRLGRRTAKTRKSLITSYDLIEGPIATVTTNGTSCELAFEPRPSSYQMCLISDEFAEVFQQTLYSVVFLDIGS</sequence>
<evidence type="ECO:0000313" key="1">
    <source>
        <dbReference type="EMBL" id="CAH3019999.1"/>
    </source>
</evidence>
<dbReference type="SUPFAM" id="SSF56399">
    <property type="entry name" value="ADP-ribosylation"/>
    <property type="match status" value="2"/>
</dbReference>
<feature type="non-terminal residue" evidence="1">
    <location>
        <position position="1"/>
    </location>
</feature>